<dbReference type="NCBIfam" id="TIGR00644">
    <property type="entry name" value="recJ"/>
    <property type="match status" value="1"/>
</dbReference>
<dbReference type="GO" id="GO:0006310">
    <property type="term" value="P:DNA recombination"/>
    <property type="evidence" value="ECO:0007669"/>
    <property type="project" value="InterPro"/>
</dbReference>
<evidence type="ECO:0000256" key="2">
    <source>
        <dbReference type="ARBA" id="ARBA00019841"/>
    </source>
</evidence>
<dbReference type="InterPro" id="IPR001667">
    <property type="entry name" value="DDH_dom"/>
</dbReference>
<gene>
    <name evidence="9" type="ORF">dsat_0979</name>
</gene>
<dbReference type="GO" id="GO:0008409">
    <property type="term" value="F:5'-3' exonuclease activity"/>
    <property type="evidence" value="ECO:0007669"/>
    <property type="project" value="InterPro"/>
</dbReference>
<evidence type="ECO:0000259" key="7">
    <source>
        <dbReference type="Pfam" id="PF02272"/>
    </source>
</evidence>
<evidence type="ECO:0000313" key="10">
    <source>
        <dbReference type="Proteomes" id="UP000014975"/>
    </source>
</evidence>
<dbReference type="InterPro" id="IPR051673">
    <property type="entry name" value="SSDNA_exonuclease_RecJ"/>
</dbReference>
<evidence type="ECO:0000256" key="5">
    <source>
        <dbReference type="ARBA" id="ARBA00022839"/>
    </source>
</evidence>
<keyword evidence="10" id="KW-1185">Reference proteome</keyword>
<dbReference type="PATRIC" id="fig|1121439.3.peg.2350"/>
<dbReference type="InterPro" id="IPR038763">
    <property type="entry name" value="DHH_sf"/>
</dbReference>
<evidence type="ECO:0000256" key="1">
    <source>
        <dbReference type="ARBA" id="ARBA00005915"/>
    </source>
</evidence>
<dbReference type="InterPro" id="IPR004610">
    <property type="entry name" value="RecJ"/>
</dbReference>
<accession>S7T4J5</accession>
<evidence type="ECO:0000256" key="4">
    <source>
        <dbReference type="ARBA" id="ARBA00022801"/>
    </source>
</evidence>
<dbReference type="AlphaFoldDB" id="S7T4J5"/>
<dbReference type="InterPro" id="IPR003156">
    <property type="entry name" value="DHHA1_dom"/>
</dbReference>
<keyword evidence="3" id="KW-0540">Nuclease</keyword>
<comment type="caution">
    <text evidence="9">The sequence shown here is derived from an EMBL/GenBank/DDBJ whole genome shotgun (WGS) entry which is preliminary data.</text>
</comment>
<dbReference type="Gene3D" id="3.10.310.30">
    <property type="match status" value="1"/>
</dbReference>
<dbReference type="STRING" id="1121439.dsat_0979"/>
<evidence type="ECO:0000256" key="3">
    <source>
        <dbReference type="ARBA" id="ARBA00022722"/>
    </source>
</evidence>
<dbReference type="Gene3D" id="3.90.1640.30">
    <property type="match status" value="1"/>
</dbReference>
<evidence type="ECO:0000259" key="8">
    <source>
        <dbReference type="Pfam" id="PF17768"/>
    </source>
</evidence>
<dbReference type="SUPFAM" id="SSF64182">
    <property type="entry name" value="DHH phosphoesterases"/>
    <property type="match status" value="1"/>
</dbReference>
<dbReference type="eggNOG" id="COG0608">
    <property type="taxonomic scope" value="Bacteria"/>
</dbReference>
<feature type="domain" description="RecJ OB" evidence="8">
    <location>
        <begin position="462"/>
        <end position="570"/>
    </location>
</feature>
<dbReference type="RefSeq" id="WP_020887676.1">
    <property type="nucleotide sequence ID" value="NZ_ATHI01000029.1"/>
</dbReference>
<protein>
    <recommendedName>
        <fullName evidence="2">Single-stranded-DNA-specific exonuclease RecJ</fullName>
    </recommendedName>
</protein>
<dbReference type="OrthoDB" id="9809852at2"/>
<reference evidence="9 10" key="1">
    <citation type="journal article" date="2013" name="Genome Announc.">
        <title>Draft genome sequences for three mercury-methylating, sulfate-reducing bacteria.</title>
        <authorList>
            <person name="Brown S.D."/>
            <person name="Hurt R.A.Jr."/>
            <person name="Gilmour C.C."/>
            <person name="Elias D.A."/>
        </authorList>
    </citation>
    <scope>NUCLEOTIDE SEQUENCE [LARGE SCALE GENOMIC DNA]</scope>
    <source>
        <strain evidence="9 10">DSM 16529</strain>
    </source>
</reference>
<dbReference type="EMBL" id="ATHI01000029">
    <property type="protein sequence ID" value="EPR31390.1"/>
    <property type="molecule type" value="Genomic_DNA"/>
</dbReference>
<sequence length="574" mass="62051">MILRKRWHYRIPGGDAPVETRNMADNLALAGALGVSPLVVRLLRGRGLSSADEMDVFLNPGLRHLASPGDYPGMDQAAAVLAQGLAEGRTLCVWGDYDVDGVTSTALVLDFLESRGIAARHYIPPRQEGYGLNQEQLERLAAEGVSLLLTVDCGISAVEEIARARELGMLVVVSDHHLPPETLPDAHAVCDPKLGPCPCENLAGVGVAFLLMATLNRLLPGEPTDMRRLLDLVALGTLADIVDLTGQNRVLVKNGLLLLKQATRPGIFALKEAAGIAPTDPMTADQVVFTLAPRINAAGRVGLAEDALSLLRAPDRDTARPYAAALNALNVKRRGEEDAIFDDAFAQATALSERPGLVVAGEDWHPGVVGIVASRLVDRFYKPTLVLTRDDGDYKGSGRSTEEFDLYAGLAACAEVIEHFGGHRQAAGLKVRADRLDDLRRAFDTAVLDQLGPTPPGPRLALDMVLPFADITHTLLRELQMLEPYGQGNPEPVFASARVLLEGMSPFGRDLAHLKLLLRDIETQVALRANAWRMASVIPRSMAGKTVRAAYQPRINTWKGVPNIELQLRDIMLD</sequence>
<feature type="domain" description="DDH" evidence="6">
    <location>
        <begin position="92"/>
        <end position="237"/>
    </location>
</feature>
<keyword evidence="4" id="KW-0378">Hydrolase</keyword>
<dbReference type="Pfam" id="PF17768">
    <property type="entry name" value="RecJ_OB"/>
    <property type="match status" value="1"/>
</dbReference>
<feature type="domain" description="DHHA1" evidence="7">
    <location>
        <begin position="357"/>
        <end position="446"/>
    </location>
</feature>
<proteinExistence type="inferred from homology"/>
<name>S7T4J5_9BACT</name>
<dbReference type="PANTHER" id="PTHR30255:SF2">
    <property type="entry name" value="SINGLE-STRANDED-DNA-SPECIFIC EXONUCLEASE RECJ"/>
    <property type="match status" value="1"/>
</dbReference>
<dbReference type="Pfam" id="PF02272">
    <property type="entry name" value="DHHA1"/>
    <property type="match status" value="1"/>
</dbReference>
<keyword evidence="5 9" id="KW-0269">Exonuclease</keyword>
<dbReference type="PANTHER" id="PTHR30255">
    <property type="entry name" value="SINGLE-STRANDED-DNA-SPECIFIC EXONUCLEASE RECJ"/>
    <property type="match status" value="1"/>
</dbReference>
<dbReference type="GO" id="GO:0006281">
    <property type="term" value="P:DNA repair"/>
    <property type="evidence" value="ECO:0007669"/>
    <property type="project" value="InterPro"/>
</dbReference>
<dbReference type="Pfam" id="PF01368">
    <property type="entry name" value="DHH"/>
    <property type="match status" value="1"/>
</dbReference>
<organism evidence="9 10">
    <name type="scientific">Alkalidesulfovibrio alkalitolerans DSM 16529</name>
    <dbReference type="NCBI Taxonomy" id="1121439"/>
    <lineage>
        <taxon>Bacteria</taxon>
        <taxon>Pseudomonadati</taxon>
        <taxon>Thermodesulfobacteriota</taxon>
        <taxon>Desulfovibrionia</taxon>
        <taxon>Desulfovibrionales</taxon>
        <taxon>Desulfovibrionaceae</taxon>
        <taxon>Alkalidesulfovibrio</taxon>
    </lineage>
</organism>
<dbReference type="GO" id="GO:0003676">
    <property type="term" value="F:nucleic acid binding"/>
    <property type="evidence" value="ECO:0007669"/>
    <property type="project" value="InterPro"/>
</dbReference>
<dbReference type="Proteomes" id="UP000014975">
    <property type="component" value="Unassembled WGS sequence"/>
</dbReference>
<evidence type="ECO:0000313" key="9">
    <source>
        <dbReference type="EMBL" id="EPR31390.1"/>
    </source>
</evidence>
<evidence type="ECO:0000259" key="6">
    <source>
        <dbReference type="Pfam" id="PF01368"/>
    </source>
</evidence>
<comment type="similarity">
    <text evidence="1">Belongs to the RecJ family.</text>
</comment>
<dbReference type="InterPro" id="IPR041122">
    <property type="entry name" value="RecJ_OB"/>
</dbReference>